<dbReference type="HAMAP" id="MF_01114">
    <property type="entry name" value="RecX"/>
    <property type="match status" value="1"/>
</dbReference>
<dbReference type="InterPro" id="IPR053924">
    <property type="entry name" value="RecX_HTH_2nd"/>
</dbReference>
<feature type="non-terminal residue" evidence="8">
    <location>
        <position position="1"/>
    </location>
</feature>
<organism evidence="8">
    <name type="scientific">marine metagenome</name>
    <dbReference type="NCBI Taxonomy" id="408172"/>
    <lineage>
        <taxon>unclassified sequences</taxon>
        <taxon>metagenomes</taxon>
        <taxon>ecological metagenomes</taxon>
    </lineage>
</organism>
<evidence type="ECO:0000313" key="8">
    <source>
        <dbReference type="EMBL" id="SVB13519.1"/>
    </source>
</evidence>
<evidence type="ECO:0000256" key="4">
    <source>
        <dbReference type="ARBA" id="ARBA00022490"/>
    </source>
</evidence>
<name>A0A382BIS0_9ZZZZ</name>
<proteinExistence type="inferred from homology"/>
<gene>
    <name evidence="8" type="ORF">METZ01_LOCUS166373</name>
</gene>
<dbReference type="Pfam" id="PF21982">
    <property type="entry name" value="RecX_HTH1"/>
    <property type="match status" value="1"/>
</dbReference>
<comment type="subcellular location">
    <subcellularLocation>
        <location evidence="1">Cytoplasm</location>
    </subcellularLocation>
</comment>
<dbReference type="PANTHER" id="PTHR33602">
    <property type="entry name" value="REGULATORY PROTEIN RECX FAMILY PROTEIN"/>
    <property type="match status" value="1"/>
</dbReference>
<dbReference type="InterPro" id="IPR053926">
    <property type="entry name" value="RecX_HTH_1st"/>
</dbReference>
<comment type="similarity">
    <text evidence="2">Belongs to the RecX family.</text>
</comment>
<feature type="domain" description="RecX third three-helical" evidence="6">
    <location>
        <begin position="101"/>
        <end position="148"/>
    </location>
</feature>
<dbReference type="Pfam" id="PF02631">
    <property type="entry name" value="RecX_HTH2"/>
    <property type="match status" value="1"/>
</dbReference>
<feature type="domain" description="RecX second three-helical" evidence="5">
    <location>
        <begin position="57"/>
        <end position="96"/>
    </location>
</feature>
<evidence type="ECO:0000259" key="5">
    <source>
        <dbReference type="Pfam" id="PF02631"/>
    </source>
</evidence>
<accession>A0A382BIS0</accession>
<sequence length="152" mass="17148">VTGSNSAGRSARKLAMNWLSRREHTLDELREKLAARDFAEPDIETTVVALADEGLVSDERFAESFMAVRLRRGQGPIRIRMDMGRRGVSTELIRAHLDGADEDWVARAKEVLCKRFGNSPPVDFRQKARQARFLQYRGFTTEQIQAALAASE</sequence>
<evidence type="ECO:0000259" key="7">
    <source>
        <dbReference type="Pfam" id="PF21982"/>
    </source>
</evidence>
<dbReference type="InterPro" id="IPR003783">
    <property type="entry name" value="Regulatory_RecX"/>
</dbReference>
<dbReference type="Pfam" id="PF21981">
    <property type="entry name" value="RecX_HTH3"/>
    <property type="match status" value="1"/>
</dbReference>
<evidence type="ECO:0000259" key="6">
    <source>
        <dbReference type="Pfam" id="PF21981"/>
    </source>
</evidence>
<evidence type="ECO:0000256" key="1">
    <source>
        <dbReference type="ARBA" id="ARBA00004496"/>
    </source>
</evidence>
<dbReference type="EMBL" id="UINC01029939">
    <property type="protein sequence ID" value="SVB13519.1"/>
    <property type="molecule type" value="Genomic_DNA"/>
</dbReference>
<feature type="domain" description="RecX first three-helical" evidence="7">
    <location>
        <begin position="11"/>
        <end position="47"/>
    </location>
</feature>
<dbReference type="InterPro" id="IPR036388">
    <property type="entry name" value="WH-like_DNA-bd_sf"/>
</dbReference>
<dbReference type="InterPro" id="IPR053925">
    <property type="entry name" value="RecX_HTH_3rd"/>
</dbReference>
<evidence type="ECO:0000256" key="3">
    <source>
        <dbReference type="ARBA" id="ARBA00018111"/>
    </source>
</evidence>
<dbReference type="GO" id="GO:0005737">
    <property type="term" value="C:cytoplasm"/>
    <property type="evidence" value="ECO:0007669"/>
    <property type="project" value="UniProtKB-SubCell"/>
</dbReference>
<dbReference type="GO" id="GO:0006282">
    <property type="term" value="P:regulation of DNA repair"/>
    <property type="evidence" value="ECO:0007669"/>
    <property type="project" value="InterPro"/>
</dbReference>
<dbReference type="Gene3D" id="1.10.10.10">
    <property type="entry name" value="Winged helix-like DNA-binding domain superfamily/Winged helix DNA-binding domain"/>
    <property type="match status" value="3"/>
</dbReference>
<evidence type="ECO:0000256" key="2">
    <source>
        <dbReference type="ARBA" id="ARBA00009695"/>
    </source>
</evidence>
<dbReference type="AlphaFoldDB" id="A0A382BIS0"/>
<reference evidence="8" key="1">
    <citation type="submission" date="2018-05" db="EMBL/GenBank/DDBJ databases">
        <authorList>
            <person name="Lanie J.A."/>
            <person name="Ng W.-L."/>
            <person name="Kazmierczak K.M."/>
            <person name="Andrzejewski T.M."/>
            <person name="Davidsen T.M."/>
            <person name="Wayne K.J."/>
            <person name="Tettelin H."/>
            <person name="Glass J.I."/>
            <person name="Rusch D."/>
            <person name="Podicherti R."/>
            <person name="Tsui H.-C.T."/>
            <person name="Winkler M.E."/>
        </authorList>
    </citation>
    <scope>NUCLEOTIDE SEQUENCE</scope>
</reference>
<keyword evidence="4" id="KW-0963">Cytoplasm</keyword>
<protein>
    <recommendedName>
        <fullName evidence="3">Regulatory protein RecX</fullName>
    </recommendedName>
</protein>
<dbReference type="PANTHER" id="PTHR33602:SF1">
    <property type="entry name" value="REGULATORY PROTEIN RECX FAMILY PROTEIN"/>
    <property type="match status" value="1"/>
</dbReference>